<keyword evidence="1" id="KW-0175">Coiled coil</keyword>
<feature type="compositionally biased region" description="Basic and acidic residues" evidence="2">
    <location>
        <begin position="267"/>
        <end position="286"/>
    </location>
</feature>
<feature type="compositionally biased region" description="Basic and acidic residues" evidence="2">
    <location>
        <begin position="228"/>
        <end position="240"/>
    </location>
</feature>
<feature type="region of interest" description="Disordered" evidence="2">
    <location>
        <begin position="228"/>
        <end position="367"/>
    </location>
</feature>
<accession>A0A8T9C1Q6</accession>
<name>A0A8T9C1Q6_9HELO</name>
<protein>
    <submittedName>
        <fullName evidence="3">Uncharacterized protein</fullName>
    </submittedName>
</protein>
<feature type="compositionally biased region" description="Acidic residues" evidence="2">
    <location>
        <begin position="289"/>
        <end position="298"/>
    </location>
</feature>
<dbReference type="AlphaFoldDB" id="A0A8T9C1Q6"/>
<dbReference type="OrthoDB" id="8064436at2759"/>
<keyword evidence="4" id="KW-1185">Reference proteome</keyword>
<dbReference type="Gene3D" id="1.20.5.370">
    <property type="match status" value="1"/>
</dbReference>
<reference evidence="3 4" key="1">
    <citation type="submission" date="2018-05" db="EMBL/GenBank/DDBJ databases">
        <title>Genome sequencing and assembly of the regulated plant pathogen Lachnellula willkommii and related sister species for the development of diagnostic species identification markers.</title>
        <authorList>
            <person name="Giroux E."/>
            <person name="Bilodeau G."/>
        </authorList>
    </citation>
    <scope>NUCLEOTIDE SEQUENCE [LARGE SCALE GENOMIC DNA]</scope>
    <source>
        <strain evidence="3 4">CBS 268.59</strain>
    </source>
</reference>
<gene>
    <name evidence="3" type="ORF">LSUE1_G008239</name>
</gene>
<evidence type="ECO:0000313" key="4">
    <source>
        <dbReference type="Proteomes" id="UP000469558"/>
    </source>
</evidence>
<dbReference type="PANTHER" id="PTHR42067">
    <property type="entry name" value="YALI0C15378P"/>
    <property type="match status" value="1"/>
</dbReference>
<dbReference type="PANTHER" id="PTHR42067:SF1">
    <property type="entry name" value="MITOTIC APPARATUS PROTEIN P62"/>
    <property type="match status" value="1"/>
</dbReference>
<proteinExistence type="predicted"/>
<organism evidence="3 4">
    <name type="scientific">Lachnellula suecica</name>
    <dbReference type="NCBI Taxonomy" id="602035"/>
    <lineage>
        <taxon>Eukaryota</taxon>
        <taxon>Fungi</taxon>
        <taxon>Dikarya</taxon>
        <taxon>Ascomycota</taxon>
        <taxon>Pezizomycotina</taxon>
        <taxon>Leotiomycetes</taxon>
        <taxon>Helotiales</taxon>
        <taxon>Lachnaceae</taxon>
        <taxon>Lachnellula</taxon>
    </lineage>
</organism>
<feature type="compositionally biased region" description="Acidic residues" evidence="2">
    <location>
        <begin position="358"/>
        <end position="367"/>
    </location>
</feature>
<evidence type="ECO:0000256" key="2">
    <source>
        <dbReference type="SAM" id="MobiDB-lite"/>
    </source>
</evidence>
<dbReference type="Proteomes" id="UP000469558">
    <property type="component" value="Unassembled WGS sequence"/>
</dbReference>
<comment type="caution">
    <text evidence="3">The sequence shown here is derived from an EMBL/GenBank/DDBJ whole genome shotgun (WGS) entry which is preliminary data.</text>
</comment>
<evidence type="ECO:0000256" key="1">
    <source>
        <dbReference type="SAM" id="Coils"/>
    </source>
</evidence>
<dbReference type="InterPro" id="IPR014751">
    <property type="entry name" value="XRCC4-like_C"/>
</dbReference>
<sequence length="367" mass="40404">MESDFPVLLRLPRPDHAAEEAAFVLLHVEKVEKQGRQPLDLKLIGTENETVFSVSLENGQTSSHKDPKSKLTNGQWHAVLSYVLLGIAPDGEDTAFVQGVEAVARLESGGTRLAITIQRRVEGITQRFGTITLRATEEEELDIFEWCGSALASKDKAAEQVRALKLSLREKDEQIKKLQESFAELTNLKTAHEKSLLEKFSLLLNEKKLKIRDQQRLLASSKVDPAKLKTLEANRSESRSRSAGPSRKGKRKAETPQESESDDEFEKMDVDKKEPDSEDEDRRTPDAETTADETESDNEAPPPPPVSFPTRKNANTSGKGTGGASSSEDDGPPPPPPPKQKLTLRKAPPSPKPVLEGSETESGDDEL</sequence>
<feature type="compositionally biased region" description="Acidic residues" evidence="2">
    <location>
        <begin position="257"/>
        <end position="266"/>
    </location>
</feature>
<feature type="coiled-coil region" evidence="1">
    <location>
        <begin position="154"/>
        <end position="195"/>
    </location>
</feature>
<dbReference type="SUPFAM" id="SSF58022">
    <property type="entry name" value="XRCC4, C-terminal oligomerization domain"/>
    <property type="match status" value="1"/>
</dbReference>
<dbReference type="EMBL" id="QGMK01000971">
    <property type="protein sequence ID" value="TVY75709.1"/>
    <property type="molecule type" value="Genomic_DNA"/>
</dbReference>
<evidence type="ECO:0000313" key="3">
    <source>
        <dbReference type="EMBL" id="TVY75709.1"/>
    </source>
</evidence>